<dbReference type="InterPro" id="IPR034154">
    <property type="entry name" value="TOPRIM_DnaG/twinkle"/>
</dbReference>
<proteinExistence type="predicted"/>
<dbReference type="AlphaFoldDB" id="A4TUK9"/>
<dbReference type="EMBL" id="CU459003">
    <property type="protein sequence ID" value="CAM74316.1"/>
    <property type="molecule type" value="Genomic_DNA"/>
</dbReference>
<dbReference type="Pfam" id="PF13362">
    <property type="entry name" value="Toprim_3"/>
    <property type="match status" value="1"/>
</dbReference>
<protein>
    <submittedName>
        <fullName evidence="2">DNA primase TraC</fullName>
    </submittedName>
</protein>
<name>A4TUK9_9PROT</name>
<dbReference type="Pfam" id="PF08401">
    <property type="entry name" value="ArdcN"/>
    <property type="match status" value="1"/>
</dbReference>
<dbReference type="Pfam" id="PF18974">
    <property type="entry name" value="DUF5710"/>
    <property type="match status" value="1"/>
</dbReference>
<feature type="domain" description="Toprim" evidence="1">
    <location>
        <begin position="576"/>
        <end position="655"/>
    </location>
</feature>
<dbReference type="CDD" id="cd01029">
    <property type="entry name" value="TOPRIM_primases"/>
    <property type="match status" value="1"/>
</dbReference>
<reference evidence="2" key="1">
    <citation type="journal article" date="2007" name="J. Bacteriol.">
        <title>Comparative genome analysis of four magnetotactic bacteria reveals a complex set of group-specific genes implicated in magnetosome biomineralization and function.</title>
        <authorList>
            <person name="Richter M."/>
            <person name="Kube M."/>
            <person name="Bazylinski D.A."/>
            <person name="Lombardot T."/>
            <person name="Gloeckner F.O."/>
            <person name="Reinhardt R."/>
            <person name="Schueler D."/>
        </authorList>
    </citation>
    <scope>NUCLEOTIDE SEQUENCE</scope>
    <source>
        <strain evidence="2">MSR-1</strain>
    </source>
</reference>
<dbReference type="InterPro" id="IPR006171">
    <property type="entry name" value="TOPRIM_dom"/>
</dbReference>
<evidence type="ECO:0000313" key="2">
    <source>
        <dbReference type="EMBL" id="CAM74316.1"/>
    </source>
</evidence>
<dbReference type="SMART" id="SM00493">
    <property type="entry name" value="TOPRIM"/>
    <property type="match status" value="1"/>
</dbReference>
<sequence>MSNYRDEIAAEIIARIEAGTAPWMMPWDAGTIGTGPFNPITNKAYRGINDLWLGLQGRADPRWMTYKQAAGIEAQVRKGEKSATIEYWQWTDRVAMTDQDGKPVLDDEGKQRFYNVQLERPRVFYAKVFNAEQIDGLAPFVAPPAPPEPERHALAEKLLAESGVPVLHDQNNRAFYRIASDEIHLPPRNFFRSAEAYYETALHELGHATGHQSRLKREFGPRGGEVYAREELRAEIASYMLARDMGISFDPSNHAAYVESWLKALQDDKNEIFRAARDAEIIKTWVMEPERRPELERSATPQAVTSEQVIPEREEKAMAAEPTPRTYIAVPYDEKNEAKAAGAKWDRGAKSWYVPEGTDPAAFSKWATAAKAPAPELSPVEEFAQALKTHGLIVKGDPVMDGQWHRCPVEGDKAKQLSGSYIGYLDGRPSGNITNYRAGGTTKWVAAGVSLTDAERAHIQAEAANVRAAREAERLAAAEKAARNAYGVWQNLPGEANPENSPYLAAKGVKGHGVKVNGEGHMIIPCRDAAGRLWNIQTVTPENKLFLRDSRKEGTFHVLEVTGKGTLDALLPLKQGVIIIAEGYATAATIFEETGRPVISAFDSSNLKAVAEAVRTKFPDRPILIAGDNDHANVHGNVGMVKAEEAAKAVGGKMVAPSFTAEEKAQKLTDFNDLHQSRGAGWVRRAIEGALSKAQGQERGIA</sequence>
<dbReference type="InterPro" id="IPR013610">
    <property type="entry name" value="ArdC_N"/>
</dbReference>
<accession>A4TUK9</accession>
<dbReference type="GO" id="GO:0003697">
    <property type="term" value="F:single-stranded DNA binding"/>
    <property type="evidence" value="ECO:0007669"/>
    <property type="project" value="InterPro"/>
</dbReference>
<dbReference type="InterPro" id="IPR043764">
    <property type="entry name" value="DUF5710"/>
</dbReference>
<gene>
    <name evidence="2" type="ORF">MGR_2932</name>
</gene>
<dbReference type="InterPro" id="IPR041459">
    <property type="entry name" value="MPTase-PolyVal"/>
</dbReference>
<organism evidence="2">
    <name type="scientific">Magnetospirillum gryphiswaldense</name>
    <dbReference type="NCBI Taxonomy" id="55518"/>
    <lineage>
        <taxon>Bacteria</taxon>
        <taxon>Pseudomonadati</taxon>
        <taxon>Pseudomonadota</taxon>
        <taxon>Alphaproteobacteria</taxon>
        <taxon>Rhodospirillales</taxon>
        <taxon>Rhodospirillaceae</taxon>
        <taxon>Magnetospirillum</taxon>
    </lineage>
</organism>
<evidence type="ECO:0000259" key="1">
    <source>
        <dbReference type="SMART" id="SM00493"/>
    </source>
</evidence>
<dbReference type="Pfam" id="PF18818">
    <property type="entry name" value="MPTase-PolyVal"/>
    <property type="match status" value="1"/>
</dbReference>